<organism evidence="1 2">
    <name type="scientific">Sinocyclocheilus grahami</name>
    <name type="common">Dianchi golden-line fish</name>
    <name type="synonym">Barbus grahami</name>
    <dbReference type="NCBI Taxonomy" id="75366"/>
    <lineage>
        <taxon>Eukaryota</taxon>
        <taxon>Metazoa</taxon>
        <taxon>Chordata</taxon>
        <taxon>Craniata</taxon>
        <taxon>Vertebrata</taxon>
        <taxon>Euteleostomi</taxon>
        <taxon>Actinopterygii</taxon>
        <taxon>Neopterygii</taxon>
        <taxon>Teleostei</taxon>
        <taxon>Ostariophysi</taxon>
        <taxon>Cypriniformes</taxon>
        <taxon>Cyprinidae</taxon>
        <taxon>Cyprininae</taxon>
        <taxon>Sinocyclocheilus</taxon>
    </lineage>
</organism>
<reference evidence="1" key="1">
    <citation type="submission" date="2025-08" db="UniProtKB">
        <authorList>
            <consortium name="Ensembl"/>
        </authorList>
    </citation>
    <scope>IDENTIFICATION</scope>
</reference>
<dbReference type="SUPFAM" id="SSF52540">
    <property type="entry name" value="P-loop containing nucleoside triphosphate hydrolases"/>
    <property type="match status" value="1"/>
</dbReference>
<proteinExistence type="predicted"/>
<name>A0A672M806_SINGR</name>
<protein>
    <recommendedName>
        <fullName evidence="3">tRNA isopentenyltransferase 1</fullName>
    </recommendedName>
</protein>
<dbReference type="Pfam" id="PF01745">
    <property type="entry name" value="IPT"/>
    <property type="match status" value="1"/>
</dbReference>
<evidence type="ECO:0000313" key="2">
    <source>
        <dbReference type="Proteomes" id="UP000472262"/>
    </source>
</evidence>
<evidence type="ECO:0000313" key="1">
    <source>
        <dbReference type="Ensembl" id="ENSSGRP00000033501.1"/>
    </source>
</evidence>
<dbReference type="Gene3D" id="3.40.50.300">
    <property type="entry name" value="P-loop containing nucleotide triphosphate hydrolases"/>
    <property type="match status" value="1"/>
</dbReference>
<dbReference type="Ensembl" id="ENSSGRT00000035965.1">
    <property type="protein sequence ID" value="ENSSGRP00000033501.1"/>
    <property type="gene ID" value="ENSSGRG00000018655.1"/>
</dbReference>
<dbReference type="AlphaFoldDB" id="A0A672M806"/>
<dbReference type="InterPro" id="IPR027417">
    <property type="entry name" value="P-loop_NTPase"/>
</dbReference>
<reference evidence="1" key="2">
    <citation type="submission" date="2025-09" db="UniProtKB">
        <authorList>
            <consortium name="Ensembl"/>
        </authorList>
    </citation>
    <scope>IDENTIFICATION</scope>
</reference>
<evidence type="ECO:0008006" key="3">
    <source>
        <dbReference type="Google" id="ProtNLM"/>
    </source>
</evidence>
<dbReference type="InParanoid" id="A0A672M806"/>
<accession>A0A672M806</accession>
<keyword evidence="2" id="KW-1185">Reference proteome</keyword>
<dbReference type="Proteomes" id="UP000472262">
    <property type="component" value="Unassembled WGS sequence"/>
</dbReference>
<sequence length="54" mass="5449">MAAATRVLQKGISPSIVVILGATGTGKSKLAIEIGKRLNGEIISADSICPLASQ</sequence>